<evidence type="ECO:0000313" key="1">
    <source>
        <dbReference type="EMBL" id="KAL3598864.1"/>
    </source>
</evidence>
<accession>A0ACC4CLM1</accession>
<proteinExistence type="predicted"/>
<name>A0ACC4CLM1_POPAL</name>
<sequence length="88" mass="9908">MEFPLEEGWKVEVQVIGNQLQSYQENACIIISGGNDRGRCKVAKREASTLQKEAAHGVNVFFKLSYELPMRKKKSASQEESSFVLEDA</sequence>
<dbReference type="Proteomes" id="UP000309997">
    <property type="component" value="Unassembled WGS sequence"/>
</dbReference>
<protein>
    <submittedName>
        <fullName evidence="1">Uncharacterized protein</fullName>
    </submittedName>
</protein>
<keyword evidence="2" id="KW-1185">Reference proteome</keyword>
<gene>
    <name evidence="1" type="ORF">D5086_006782</name>
</gene>
<reference evidence="1 2" key="1">
    <citation type="journal article" date="2024" name="Plant Biotechnol. J.">
        <title>Genome and CRISPR/Cas9 system of a widespread forest tree (Populus alba) in the world.</title>
        <authorList>
            <person name="Liu Y.J."/>
            <person name="Jiang P.F."/>
            <person name="Han X.M."/>
            <person name="Li X.Y."/>
            <person name="Wang H.M."/>
            <person name="Wang Y.J."/>
            <person name="Wang X.X."/>
            <person name="Zeng Q.Y."/>
        </authorList>
    </citation>
    <scope>NUCLEOTIDE SEQUENCE [LARGE SCALE GENOMIC DNA]</scope>
    <source>
        <strain evidence="2">cv. PAL-ZL1</strain>
    </source>
</reference>
<dbReference type="EMBL" id="RCHU02000003">
    <property type="protein sequence ID" value="KAL3598864.1"/>
    <property type="molecule type" value="Genomic_DNA"/>
</dbReference>
<comment type="caution">
    <text evidence="1">The sequence shown here is derived from an EMBL/GenBank/DDBJ whole genome shotgun (WGS) entry which is preliminary data.</text>
</comment>
<organism evidence="1 2">
    <name type="scientific">Populus alba</name>
    <name type="common">White poplar</name>
    <dbReference type="NCBI Taxonomy" id="43335"/>
    <lineage>
        <taxon>Eukaryota</taxon>
        <taxon>Viridiplantae</taxon>
        <taxon>Streptophyta</taxon>
        <taxon>Embryophyta</taxon>
        <taxon>Tracheophyta</taxon>
        <taxon>Spermatophyta</taxon>
        <taxon>Magnoliopsida</taxon>
        <taxon>eudicotyledons</taxon>
        <taxon>Gunneridae</taxon>
        <taxon>Pentapetalae</taxon>
        <taxon>rosids</taxon>
        <taxon>fabids</taxon>
        <taxon>Malpighiales</taxon>
        <taxon>Salicaceae</taxon>
        <taxon>Saliceae</taxon>
        <taxon>Populus</taxon>
    </lineage>
</organism>
<evidence type="ECO:0000313" key="2">
    <source>
        <dbReference type="Proteomes" id="UP000309997"/>
    </source>
</evidence>